<feature type="non-terminal residue" evidence="2">
    <location>
        <position position="1"/>
    </location>
</feature>
<dbReference type="GO" id="GO:0007165">
    <property type="term" value="P:signal transduction"/>
    <property type="evidence" value="ECO:0007669"/>
    <property type="project" value="InterPro"/>
</dbReference>
<sequence length="496" mass="58834">NAWQIKGIEKKKILLTEILEYIAKFAWYSESILRHFMIMISRNLFRSLPRRKKQLESDDDASEDPSWPHLQLVYELVLRLIVCTDIDKKIMRHYLEGKFVNGMIELFASEDAREREYLKTILHRIYGRFMPMRVTIRDSIANACYRTIYEGERSENGVAEFLEIFCSIIHGFSIPVKEEHKEFLRCVLIPLHKCRRLERFHEQLVACCVQFVFKDPAIAPMVLGGLLRFWPIQSPTKEEMFIAEVVNVINAMINHKNGVDLQPHWRILLAVIDQLIKCMKSKHHSIAERALLVWSEDAIEALVDMDKKIIWPKIIAAFIEEGIYKCLLCFLLFNFKNKNHWNEQLREYNEDAINNFKMRDQNTYSKIFDDYVKHKTLQNGFDNTANEKVKICRFFFRQTQYVSRLLTKKKQQTNRKSVNNIDGTSSVVLLKDRLILKCQNEQAINNNNFYVLNKSSLHPRFSCICLITFVDTRFVIDLTVFFYYFYRLMLSMLEKK</sequence>
<evidence type="ECO:0000313" key="3">
    <source>
        <dbReference type="Proteomes" id="UP000023152"/>
    </source>
</evidence>
<dbReference type="AlphaFoldDB" id="X6MC98"/>
<dbReference type="GO" id="GO:0000159">
    <property type="term" value="C:protein phosphatase type 2A complex"/>
    <property type="evidence" value="ECO:0007669"/>
    <property type="project" value="InterPro"/>
</dbReference>
<dbReference type="OMA" id="KCLNSWN"/>
<proteinExistence type="predicted"/>
<accession>X6MC98</accession>
<dbReference type="PANTHER" id="PTHR10257">
    <property type="entry name" value="SERINE/THREONINE PROTEIN PHOSPHATASE 2A PP2A REGULATORY SUBUNIT B"/>
    <property type="match status" value="1"/>
</dbReference>
<keyword evidence="1" id="KW-1133">Transmembrane helix</keyword>
<reference evidence="2 3" key="1">
    <citation type="journal article" date="2013" name="Curr. Biol.">
        <title>The Genome of the Foraminiferan Reticulomyxa filosa.</title>
        <authorList>
            <person name="Glockner G."/>
            <person name="Hulsmann N."/>
            <person name="Schleicher M."/>
            <person name="Noegel A.A."/>
            <person name="Eichinger L."/>
            <person name="Gallinger C."/>
            <person name="Pawlowski J."/>
            <person name="Sierra R."/>
            <person name="Euteneuer U."/>
            <person name="Pillet L."/>
            <person name="Moustafa A."/>
            <person name="Platzer M."/>
            <person name="Groth M."/>
            <person name="Szafranski K."/>
            <person name="Schliwa M."/>
        </authorList>
    </citation>
    <scope>NUCLEOTIDE SEQUENCE [LARGE SCALE GENOMIC DNA]</scope>
</reference>
<keyword evidence="1" id="KW-0472">Membrane</keyword>
<dbReference type="Proteomes" id="UP000023152">
    <property type="component" value="Unassembled WGS sequence"/>
</dbReference>
<evidence type="ECO:0008006" key="4">
    <source>
        <dbReference type="Google" id="ProtNLM"/>
    </source>
</evidence>
<dbReference type="PANTHER" id="PTHR10257:SF3">
    <property type="entry name" value="SERINE_THREONINE-PROTEIN PHOSPHATASE 2A 56 KDA REGULATORY SUBUNIT GAMMA ISOFORM"/>
    <property type="match status" value="1"/>
</dbReference>
<keyword evidence="3" id="KW-1185">Reference proteome</keyword>
<evidence type="ECO:0000313" key="2">
    <source>
        <dbReference type="EMBL" id="ETO11643.1"/>
    </source>
</evidence>
<name>X6MC98_RETFI</name>
<protein>
    <recommendedName>
        <fullName evidence="4">Serine/threonine protein phosphatase 2A regulatory subunit</fullName>
    </recommendedName>
</protein>
<dbReference type="SUPFAM" id="SSF48371">
    <property type="entry name" value="ARM repeat"/>
    <property type="match status" value="1"/>
</dbReference>
<dbReference type="Pfam" id="PF01603">
    <property type="entry name" value="B56"/>
    <property type="match status" value="1"/>
</dbReference>
<dbReference type="OrthoDB" id="10264446at2759"/>
<dbReference type="Gene3D" id="1.25.10.10">
    <property type="entry name" value="Leucine-rich Repeat Variant"/>
    <property type="match status" value="1"/>
</dbReference>
<dbReference type="InterPro" id="IPR016024">
    <property type="entry name" value="ARM-type_fold"/>
</dbReference>
<evidence type="ECO:0000256" key="1">
    <source>
        <dbReference type="SAM" id="Phobius"/>
    </source>
</evidence>
<keyword evidence="1" id="KW-0812">Transmembrane</keyword>
<dbReference type="EMBL" id="ASPP01022225">
    <property type="protein sequence ID" value="ETO11643.1"/>
    <property type="molecule type" value="Genomic_DNA"/>
</dbReference>
<dbReference type="GO" id="GO:0019888">
    <property type="term" value="F:protein phosphatase regulator activity"/>
    <property type="evidence" value="ECO:0007669"/>
    <property type="project" value="InterPro"/>
</dbReference>
<comment type="caution">
    <text evidence="2">The sequence shown here is derived from an EMBL/GenBank/DDBJ whole genome shotgun (WGS) entry which is preliminary data.</text>
</comment>
<dbReference type="InterPro" id="IPR011989">
    <property type="entry name" value="ARM-like"/>
</dbReference>
<gene>
    <name evidence="2" type="ORF">RFI_25734</name>
</gene>
<organism evidence="2 3">
    <name type="scientific">Reticulomyxa filosa</name>
    <dbReference type="NCBI Taxonomy" id="46433"/>
    <lineage>
        <taxon>Eukaryota</taxon>
        <taxon>Sar</taxon>
        <taxon>Rhizaria</taxon>
        <taxon>Retaria</taxon>
        <taxon>Foraminifera</taxon>
        <taxon>Monothalamids</taxon>
        <taxon>Reticulomyxidae</taxon>
        <taxon>Reticulomyxa</taxon>
    </lineage>
</organism>
<dbReference type="InterPro" id="IPR002554">
    <property type="entry name" value="PP2A_B56"/>
</dbReference>
<feature type="transmembrane region" description="Helical" evidence="1">
    <location>
        <begin position="466"/>
        <end position="486"/>
    </location>
</feature>